<protein>
    <recommendedName>
        <fullName evidence="3">BTB domain-containing protein</fullName>
    </recommendedName>
</protein>
<evidence type="ECO:0008006" key="3">
    <source>
        <dbReference type="Google" id="ProtNLM"/>
    </source>
</evidence>
<name>A0A8H5ESZ4_9AGAR</name>
<organism evidence="1 2">
    <name type="scientific">Ephemerocybe angulata</name>
    <dbReference type="NCBI Taxonomy" id="980116"/>
    <lineage>
        <taxon>Eukaryota</taxon>
        <taxon>Fungi</taxon>
        <taxon>Dikarya</taxon>
        <taxon>Basidiomycota</taxon>
        <taxon>Agaricomycotina</taxon>
        <taxon>Agaricomycetes</taxon>
        <taxon>Agaricomycetidae</taxon>
        <taxon>Agaricales</taxon>
        <taxon>Agaricineae</taxon>
        <taxon>Psathyrellaceae</taxon>
        <taxon>Ephemerocybe</taxon>
    </lineage>
</organism>
<dbReference type="Proteomes" id="UP000541558">
    <property type="component" value="Unassembled WGS sequence"/>
</dbReference>
<proteinExistence type="predicted"/>
<gene>
    <name evidence="1" type="ORF">D9611_012617</name>
</gene>
<comment type="caution">
    <text evidence="1">The sequence shown here is derived from an EMBL/GenBank/DDBJ whole genome shotgun (WGS) entry which is preliminary data.</text>
</comment>
<dbReference type="OrthoDB" id="3184970at2759"/>
<sequence>MYGRAPEVGLLHLASIVLGHTMRNGRPLPLLEMVVGKKVHLSELIPIDLILRSSDQELIGAHKANLEHFSDGFPSADSVSDSKEPVDLSENGATLKLLLSGMHKQKFPTLSGLGSDQLLALAEAGEKYFVYGVMAACSEHIRAEGRLVKDGRTAIAYFAYAAKFGYLDVADAVAPFMVDLDTTYMKSRLTGYDTAFLAWMRYREQFVELSDALTSIPANVHVVAPRDGCTAWANYVAAMRVTLPMTVKGHLKMLRGASFDRLEGIFDAHYYVLRQTCRCRACCEMVSTWKAEVRKNLSATKPFSSFL</sequence>
<keyword evidence="2" id="KW-1185">Reference proteome</keyword>
<dbReference type="AlphaFoldDB" id="A0A8H5ESZ4"/>
<evidence type="ECO:0000313" key="1">
    <source>
        <dbReference type="EMBL" id="KAF5311292.1"/>
    </source>
</evidence>
<reference evidence="1 2" key="1">
    <citation type="journal article" date="2020" name="ISME J.">
        <title>Uncovering the hidden diversity of litter-decomposition mechanisms in mushroom-forming fungi.</title>
        <authorList>
            <person name="Floudas D."/>
            <person name="Bentzer J."/>
            <person name="Ahren D."/>
            <person name="Johansson T."/>
            <person name="Persson P."/>
            <person name="Tunlid A."/>
        </authorList>
    </citation>
    <scope>NUCLEOTIDE SEQUENCE [LARGE SCALE GENOMIC DNA]</scope>
    <source>
        <strain evidence="1 2">CBS 175.51</strain>
    </source>
</reference>
<accession>A0A8H5ESZ4</accession>
<dbReference type="EMBL" id="JAACJK010000227">
    <property type="protein sequence ID" value="KAF5311292.1"/>
    <property type="molecule type" value="Genomic_DNA"/>
</dbReference>
<evidence type="ECO:0000313" key="2">
    <source>
        <dbReference type="Proteomes" id="UP000541558"/>
    </source>
</evidence>